<feature type="region of interest" description="Disordered" evidence="1">
    <location>
        <begin position="1"/>
        <end position="29"/>
    </location>
</feature>
<dbReference type="EMBL" id="UYRR01033701">
    <property type="protein sequence ID" value="VDK59399.1"/>
    <property type="molecule type" value="Genomic_DNA"/>
</dbReference>
<dbReference type="WBParaSite" id="ASIM_0001766001-mRNA-1">
    <property type="protein sequence ID" value="ASIM_0001766001-mRNA-1"/>
    <property type="gene ID" value="ASIM_0001766001"/>
</dbReference>
<proteinExistence type="predicted"/>
<reference evidence="2 3" key="2">
    <citation type="submission" date="2018-11" db="EMBL/GenBank/DDBJ databases">
        <authorList>
            <consortium name="Pathogen Informatics"/>
        </authorList>
    </citation>
    <scope>NUCLEOTIDE SEQUENCE [LARGE SCALE GENOMIC DNA]</scope>
</reference>
<dbReference type="AlphaFoldDB" id="A0A0M3K9L6"/>
<dbReference type="Proteomes" id="UP000267096">
    <property type="component" value="Unassembled WGS sequence"/>
</dbReference>
<protein>
    <submittedName>
        <fullName evidence="2 4">Uncharacterized protein</fullName>
    </submittedName>
</protein>
<evidence type="ECO:0000256" key="1">
    <source>
        <dbReference type="SAM" id="MobiDB-lite"/>
    </source>
</evidence>
<sequence length="79" mass="9300">MHSEETITVDFVGECRPSEEQDRESAMNEDYCDAEDVVADANRYRKSTVTFRHEAHPEQQYNHQHVQQSDLCSPVRFRI</sequence>
<reference evidence="4" key="1">
    <citation type="submission" date="2017-02" db="UniProtKB">
        <authorList>
            <consortium name="WormBaseParasite"/>
        </authorList>
    </citation>
    <scope>IDENTIFICATION</scope>
</reference>
<evidence type="ECO:0000313" key="4">
    <source>
        <dbReference type="WBParaSite" id="ASIM_0001766001-mRNA-1"/>
    </source>
</evidence>
<organism evidence="4">
    <name type="scientific">Anisakis simplex</name>
    <name type="common">Herring worm</name>
    <dbReference type="NCBI Taxonomy" id="6269"/>
    <lineage>
        <taxon>Eukaryota</taxon>
        <taxon>Metazoa</taxon>
        <taxon>Ecdysozoa</taxon>
        <taxon>Nematoda</taxon>
        <taxon>Chromadorea</taxon>
        <taxon>Rhabditida</taxon>
        <taxon>Spirurina</taxon>
        <taxon>Ascaridomorpha</taxon>
        <taxon>Ascaridoidea</taxon>
        <taxon>Anisakidae</taxon>
        <taxon>Anisakis</taxon>
        <taxon>Anisakis simplex complex</taxon>
    </lineage>
</organism>
<keyword evidence="3" id="KW-1185">Reference proteome</keyword>
<feature type="compositionally biased region" description="Basic and acidic residues" evidence="1">
    <location>
        <begin position="16"/>
        <end position="26"/>
    </location>
</feature>
<evidence type="ECO:0000313" key="2">
    <source>
        <dbReference type="EMBL" id="VDK59399.1"/>
    </source>
</evidence>
<accession>A0A0M3K9L6</accession>
<evidence type="ECO:0000313" key="3">
    <source>
        <dbReference type="Proteomes" id="UP000267096"/>
    </source>
</evidence>
<gene>
    <name evidence="2" type="ORF">ASIM_LOCUS17064</name>
</gene>
<name>A0A0M3K9L6_ANISI</name>